<feature type="domain" description="Response regulatory" evidence="7">
    <location>
        <begin position="3"/>
        <end position="124"/>
    </location>
</feature>
<dbReference type="InterPro" id="IPR011006">
    <property type="entry name" value="CheY-like_superfamily"/>
</dbReference>
<evidence type="ECO:0000313" key="8">
    <source>
        <dbReference type="EMBL" id="MBS2549059.1"/>
    </source>
</evidence>
<reference evidence="8 9" key="1">
    <citation type="submission" date="2020-02" db="EMBL/GenBank/DDBJ databases">
        <title>Acidophilic actinobacteria isolated from forest soil.</title>
        <authorList>
            <person name="Golinska P."/>
        </authorList>
    </citation>
    <scope>NUCLEOTIDE SEQUENCE [LARGE SCALE GENOMIC DNA]</scope>
    <source>
        <strain evidence="8 9">NL8</strain>
    </source>
</reference>
<dbReference type="PROSITE" id="PS50043">
    <property type="entry name" value="HTH_LUXR_2"/>
    <property type="match status" value="1"/>
</dbReference>
<feature type="modified residue" description="4-aspartylphosphate" evidence="5">
    <location>
        <position position="54"/>
    </location>
</feature>
<accession>A0ABS5KSR5</accession>
<organism evidence="8 9">
    <name type="scientific">Catenulispora pinistramenti</name>
    <dbReference type="NCBI Taxonomy" id="2705254"/>
    <lineage>
        <taxon>Bacteria</taxon>
        <taxon>Bacillati</taxon>
        <taxon>Actinomycetota</taxon>
        <taxon>Actinomycetes</taxon>
        <taxon>Catenulisporales</taxon>
        <taxon>Catenulisporaceae</taxon>
        <taxon>Catenulispora</taxon>
    </lineage>
</organism>
<dbReference type="SMART" id="SM00421">
    <property type="entry name" value="HTH_LUXR"/>
    <property type="match status" value="1"/>
</dbReference>
<dbReference type="Gene3D" id="3.40.50.2300">
    <property type="match status" value="1"/>
</dbReference>
<dbReference type="PANTHER" id="PTHR43214:SF24">
    <property type="entry name" value="TRANSCRIPTIONAL REGULATORY PROTEIN NARL-RELATED"/>
    <property type="match status" value="1"/>
</dbReference>
<dbReference type="RefSeq" id="WP_212010636.1">
    <property type="nucleotide sequence ID" value="NZ_JAAFYZ010000062.1"/>
</dbReference>
<dbReference type="Proteomes" id="UP000730482">
    <property type="component" value="Unassembled WGS sequence"/>
</dbReference>
<evidence type="ECO:0000256" key="4">
    <source>
        <dbReference type="ARBA" id="ARBA00023163"/>
    </source>
</evidence>
<dbReference type="Pfam" id="PF00196">
    <property type="entry name" value="GerE"/>
    <property type="match status" value="1"/>
</dbReference>
<gene>
    <name evidence="8" type="ORF">KGQ19_19520</name>
</gene>
<dbReference type="EMBL" id="JAAFYZ010000062">
    <property type="protein sequence ID" value="MBS2549059.1"/>
    <property type="molecule type" value="Genomic_DNA"/>
</dbReference>
<evidence type="ECO:0000256" key="3">
    <source>
        <dbReference type="ARBA" id="ARBA00023125"/>
    </source>
</evidence>
<dbReference type="SUPFAM" id="SSF52172">
    <property type="entry name" value="CheY-like"/>
    <property type="match status" value="1"/>
</dbReference>
<evidence type="ECO:0000256" key="1">
    <source>
        <dbReference type="ARBA" id="ARBA00022553"/>
    </source>
</evidence>
<comment type="caution">
    <text evidence="8">The sequence shown here is derived from an EMBL/GenBank/DDBJ whole genome shotgun (WGS) entry which is preliminary data.</text>
</comment>
<keyword evidence="9" id="KW-1185">Reference proteome</keyword>
<feature type="domain" description="HTH luxR-type" evidence="6">
    <location>
        <begin position="152"/>
        <end position="217"/>
    </location>
</feature>
<dbReference type="PROSITE" id="PS00622">
    <property type="entry name" value="HTH_LUXR_1"/>
    <property type="match status" value="1"/>
</dbReference>
<dbReference type="CDD" id="cd17535">
    <property type="entry name" value="REC_NarL-like"/>
    <property type="match status" value="1"/>
</dbReference>
<dbReference type="InterPro" id="IPR039420">
    <property type="entry name" value="WalR-like"/>
</dbReference>
<evidence type="ECO:0000256" key="2">
    <source>
        <dbReference type="ARBA" id="ARBA00023015"/>
    </source>
</evidence>
<dbReference type="InterPro" id="IPR001789">
    <property type="entry name" value="Sig_transdc_resp-reg_receiver"/>
</dbReference>
<dbReference type="SMART" id="SM00448">
    <property type="entry name" value="REC"/>
    <property type="match status" value="1"/>
</dbReference>
<keyword evidence="2" id="KW-0805">Transcription regulation</keyword>
<sequence>MIKVLVADDQILVRAGLAALLRAAPGLEVVGEAEDGEQVLAIAAEQDPDVILMDIRMPGIGGIAATEQLVAAREAAGRQTPRVLILTTFDLDDYVYAALKAGASGFVLKDTSPERLLAAITVVANGDMLFSPQISLRLIEAYTLRGEAPGGPPKDLAALTAREIEVLRLVGKGMTNPEIAEHLVVGETTVKTHLNRTMTKLGLSTRAQAVVVAYEAGLVVPGGRGA</sequence>
<keyword evidence="1 5" id="KW-0597">Phosphoprotein</keyword>
<proteinExistence type="predicted"/>
<evidence type="ECO:0000259" key="7">
    <source>
        <dbReference type="PROSITE" id="PS50110"/>
    </source>
</evidence>
<keyword evidence="4" id="KW-0804">Transcription</keyword>
<evidence type="ECO:0000259" key="6">
    <source>
        <dbReference type="PROSITE" id="PS50043"/>
    </source>
</evidence>
<dbReference type="Pfam" id="PF00072">
    <property type="entry name" value="Response_reg"/>
    <property type="match status" value="1"/>
</dbReference>
<name>A0ABS5KSR5_9ACTN</name>
<evidence type="ECO:0000256" key="5">
    <source>
        <dbReference type="PROSITE-ProRule" id="PRU00169"/>
    </source>
</evidence>
<dbReference type="InterPro" id="IPR058245">
    <property type="entry name" value="NreC/VraR/RcsB-like_REC"/>
</dbReference>
<dbReference type="InterPro" id="IPR000792">
    <property type="entry name" value="Tscrpt_reg_LuxR_C"/>
</dbReference>
<keyword evidence="3" id="KW-0238">DNA-binding</keyword>
<dbReference type="CDD" id="cd06170">
    <property type="entry name" value="LuxR_C_like"/>
    <property type="match status" value="1"/>
</dbReference>
<evidence type="ECO:0000313" key="9">
    <source>
        <dbReference type="Proteomes" id="UP000730482"/>
    </source>
</evidence>
<protein>
    <submittedName>
        <fullName evidence="8">Response regulator transcription factor</fullName>
    </submittedName>
</protein>
<dbReference type="PRINTS" id="PR00038">
    <property type="entry name" value="HTHLUXR"/>
</dbReference>
<dbReference type="PANTHER" id="PTHR43214">
    <property type="entry name" value="TWO-COMPONENT RESPONSE REGULATOR"/>
    <property type="match status" value="1"/>
</dbReference>
<dbReference type="PROSITE" id="PS50110">
    <property type="entry name" value="RESPONSE_REGULATORY"/>
    <property type="match status" value="1"/>
</dbReference>